<reference evidence="3" key="1">
    <citation type="submission" date="2022-10" db="EMBL/GenBank/DDBJ databases">
        <title>Genome assembly of Pristionchus species.</title>
        <authorList>
            <person name="Yoshida K."/>
            <person name="Sommer R.J."/>
        </authorList>
    </citation>
    <scope>NUCLEOTIDE SEQUENCE [LARGE SCALE GENOMIC DNA]</scope>
    <source>
        <strain evidence="3">RS5460</strain>
    </source>
</reference>
<evidence type="ECO:0000313" key="2">
    <source>
        <dbReference type="EMBL" id="GMR57342.1"/>
    </source>
</evidence>
<dbReference type="AlphaFoldDB" id="A0AAN5I982"/>
<evidence type="ECO:0008006" key="4">
    <source>
        <dbReference type="Google" id="ProtNLM"/>
    </source>
</evidence>
<sequence length="79" mass="9064">MIGHIRKSAYQEDIECIWIINNTLGNAIILHVEMDIPKTPYCSLAFLETRSKGSNPAERLCESKNENDNSQRGHSYEIR</sequence>
<dbReference type="Proteomes" id="UP001328107">
    <property type="component" value="Unassembled WGS sequence"/>
</dbReference>
<dbReference type="Gene3D" id="2.60.120.290">
    <property type="entry name" value="Spermadhesin, CUB domain"/>
    <property type="match status" value="1"/>
</dbReference>
<evidence type="ECO:0000256" key="1">
    <source>
        <dbReference type="SAM" id="MobiDB-lite"/>
    </source>
</evidence>
<dbReference type="InterPro" id="IPR035914">
    <property type="entry name" value="Sperma_CUB_dom_sf"/>
</dbReference>
<feature type="non-terminal residue" evidence="2">
    <location>
        <position position="79"/>
    </location>
</feature>
<proteinExistence type="predicted"/>
<gene>
    <name evidence="2" type="ORF">PMAYCL1PPCAC_27537</name>
</gene>
<comment type="caution">
    <text evidence="2">The sequence shown here is derived from an EMBL/GenBank/DDBJ whole genome shotgun (WGS) entry which is preliminary data.</text>
</comment>
<feature type="region of interest" description="Disordered" evidence="1">
    <location>
        <begin position="53"/>
        <end position="79"/>
    </location>
</feature>
<organism evidence="2 3">
    <name type="scientific">Pristionchus mayeri</name>
    <dbReference type="NCBI Taxonomy" id="1317129"/>
    <lineage>
        <taxon>Eukaryota</taxon>
        <taxon>Metazoa</taxon>
        <taxon>Ecdysozoa</taxon>
        <taxon>Nematoda</taxon>
        <taxon>Chromadorea</taxon>
        <taxon>Rhabditida</taxon>
        <taxon>Rhabditina</taxon>
        <taxon>Diplogasteromorpha</taxon>
        <taxon>Diplogasteroidea</taxon>
        <taxon>Neodiplogasteridae</taxon>
        <taxon>Pristionchus</taxon>
    </lineage>
</organism>
<feature type="compositionally biased region" description="Basic and acidic residues" evidence="1">
    <location>
        <begin position="59"/>
        <end position="79"/>
    </location>
</feature>
<dbReference type="SUPFAM" id="SSF49854">
    <property type="entry name" value="Spermadhesin, CUB domain"/>
    <property type="match status" value="1"/>
</dbReference>
<protein>
    <recommendedName>
        <fullName evidence="4">CUB domain-containing protein</fullName>
    </recommendedName>
</protein>
<name>A0AAN5I982_9BILA</name>
<evidence type="ECO:0000313" key="3">
    <source>
        <dbReference type="Proteomes" id="UP001328107"/>
    </source>
</evidence>
<accession>A0AAN5I982</accession>
<dbReference type="EMBL" id="BTRK01000006">
    <property type="protein sequence ID" value="GMR57342.1"/>
    <property type="molecule type" value="Genomic_DNA"/>
</dbReference>
<keyword evidence="3" id="KW-1185">Reference proteome</keyword>